<reference evidence="1 2" key="4">
    <citation type="journal article" date="2011" name="BMC Genomics">
        <title>RNA-Seq improves annotation of protein-coding genes in the cucumber genome.</title>
        <authorList>
            <person name="Li Z."/>
            <person name="Zhang Z."/>
            <person name="Yan P."/>
            <person name="Huang S."/>
            <person name="Fei Z."/>
            <person name="Lin K."/>
        </authorList>
    </citation>
    <scope>NUCLEOTIDE SEQUENCE [LARGE SCALE GENOMIC DNA]</scope>
    <source>
        <strain evidence="2">cv. 9930</strain>
    </source>
</reference>
<name>A0A0A0KHZ7_CUCSA</name>
<evidence type="ECO:0000313" key="2">
    <source>
        <dbReference type="Proteomes" id="UP000029981"/>
    </source>
</evidence>
<dbReference type="EMBL" id="CM002927">
    <property type="protein sequence ID" value="KGN47396.1"/>
    <property type="molecule type" value="Genomic_DNA"/>
</dbReference>
<reference evidence="1 2" key="1">
    <citation type="journal article" date="2009" name="Nat. Genet.">
        <title>The genome of the cucumber, Cucumis sativus L.</title>
        <authorList>
            <person name="Huang S."/>
            <person name="Li R."/>
            <person name="Zhang Z."/>
            <person name="Li L."/>
            <person name="Gu X."/>
            <person name="Fan W."/>
            <person name="Lucas W.J."/>
            <person name="Wang X."/>
            <person name="Xie B."/>
            <person name="Ni P."/>
            <person name="Ren Y."/>
            <person name="Zhu H."/>
            <person name="Li J."/>
            <person name="Lin K."/>
            <person name="Jin W."/>
            <person name="Fei Z."/>
            <person name="Li G."/>
            <person name="Staub J."/>
            <person name="Kilian A."/>
            <person name="van der Vossen E.A."/>
            <person name="Wu Y."/>
            <person name="Guo J."/>
            <person name="He J."/>
            <person name="Jia Z."/>
            <person name="Ren Y."/>
            <person name="Tian G."/>
            <person name="Lu Y."/>
            <person name="Ruan J."/>
            <person name="Qian W."/>
            <person name="Wang M."/>
            <person name="Huang Q."/>
            <person name="Li B."/>
            <person name="Xuan Z."/>
            <person name="Cao J."/>
            <person name="Asan"/>
            <person name="Wu Z."/>
            <person name="Zhang J."/>
            <person name="Cai Q."/>
            <person name="Bai Y."/>
            <person name="Zhao B."/>
            <person name="Han Y."/>
            <person name="Li Y."/>
            <person name="Li X."/>
            <person name="Wang S."/>
            <person name="Shi Q."/>
            <person name="Liu S."/>
            <person name="Cho W.K."/>
            <person name="Kim J.Y."/>
            <person name="Xu Y."/>
            <person name="Heller-Uszynska K."/>
            <person name="Miao H."/>
            <person name="Cheng Z."/>
            <person name="Zhang S."/>
            <person name="Wu J."/>
            <person name="Yang Y."/>
            <person name="Kang H."/>
            <person name="Li M."/>
            <person name="Liang H."/>
            <person name="Ren X."/>
            <person name="Shi Z."/>
            <person name="Wen M."/>
            <person name="Jian M."/>
            <person name="Yang H."/>
            <person name="Zhang G."/>
            <person name="Yang Z."/>
            <person name="Chen R."/>
            <person name="Liu S."/>
            <person name="Li J."/>
            <person name="Ma L."/>
            <person name="Liu H."/>
            <person name="Zhou Y."/>
            <person name="Zhao J."/>
            <person name="Fang X."/>
            <person name="Li G."/>
            <person name="Fang L."/>
            <person name="Li Y."/>
            <person name="Liu D."/>
            <person name="Zheng H."/>
            <person name="Zhang Y."/>
            <person name="Qin N."/>
            <person name="Li Z."/>
            <person name="Yang G."/>
            <person name="Yang S."/>
            <person name="Bolund L."/>
            <person name="Kristiansen K."/>
            <person name="Zheng H."/>
            <person name="Li S."/>
            <person name="Zhang X."/>
            <person name="Yang H."/>
            <person name="Wang J."/>
            <person name="Sun R."/>
            <person name="Zhang B."/>
            <person name="Jiang S."/>
            <person name="Wang J."/>
            <person name="Du Y."/>
            <person name="Li S."/>
        </authorList>
    </citation>
    <scope>NUCLEOTIDE SEQUENCE [LARGE SCALE GENOMIC DNA]</scope>
    <source>
        <strain evidence="2">cv. 9930</strain>
    </source>
</reference>
<evidence type="ECO:0000313" key="1">
    <source>
        <dbReference type="EMBL" id="KGN47396.1"/>
    </source>
</evidence>
<protein>
    <submittedName>
        <fullName evidence="1">Uncharacterized protein</fullName>
    </submittedName>
</protein>
<proteinExistence type="predicted"/>
<gene>
    <name evidence="1" type="ORF">Csa_6G311010</name>
</gene>
<dbReference type="Proteomes" id="UP000029981">
    <property type="component" value="Chromosome 6"/>
</dbReference>
<dbReference type="Gramene" id="KGN47396">
    <property type="protein sequence ID" value="KGN47396"/>
    <property type="gene ID" value="Csa_6G311010"/>
</dbReference>
<reference evidence="1 2" key="2">
    <citation type="journal article" date="2009" name="PLoS ONE">
        <title>An integrated genetic and cytogenetic map of the cucumber genome.</title>
        <authorList>
            <person name="Ren Y."/>
            <person name="Zhang Z."/>
            <person name="Liu J."/>
            <person name="Staub J.E."/>
            <person name="Han Y."/>
            <person name="Cheng Z."/>
            <person name="Li X."/>
            <person name="Lu J."/>
            <person name="Miao H."/>
            <person name="Kang H."/>
            <person name="Xie B."/>
            <person name="Gu X."/>
            <person name="Wang X."/>
            <person name="Du Y."/>
            <person name="Jin W."/>
            <person name="Huang S."/>
        </authorList>
    </citation>
    <scope>NUCLEOTIDE SEQUENCE [LARGE SCALE GENOMIC DNA]</scope>
    <source>
        <strain evidence="2">cv. 9930</strain>
    </source>
</reference>
<accession>A0A0A0KHZ7</accession>
<sequence>MTRQIVKTANRQVGSRKKLRVASRDCEFAPRKLHGQSPESAPTRLQPHHVDIQVPASTSILRSHIHSSRLSK</sequence>
<reference evidence="1 2" key="3">
    <citation type="journal article" date="2010" name="BMC Genomics">
        <title>Transcriptome sequencing and comparative analysis of cucumber flowers with different sex types.</title>
        <authorList>
            <person name="Guo S."/>
            <person name="Zheng Y."/>
            <person name="Joung J.G."/>
            <person name="Liu S."/>
            <person name="Zhang Z."/>
            <person name="Crasta O.R."/>
            <person name="Sobral B.W."/>
            <person name="Xu Y."/>
            <person name="Huang S."/>
            <person name="Fei Z."/>
        </authorList>
    </citation>
    <scope>NUCLEOTIDE SEQUENCE [LARGE SCALE GENOMIC DNA]</scope>
    <source>
        <strain evidence="2">cv. 9930</strain>
    </source>
</reference>
<organism evidence="1 2">
    <name type="scientific">Cucumis sativus</name>
    <name type="common">Cucumber</name>
    <dbReference type="NCBI Taxonomy" id="3659"/>
    <lineage>
        <taxon>Eukaryota</taxon>
        <taxon>Viridiplantae</taxon>
        <taxon>Streptophyta</taxon>
        <taxon>Embryophyta</taxon>
        <taxon>Tracheophyta</taxon>
        <taxon>Spermatophyta</taxon>
        <taxon>Magnoliopsida</taxon>
        <taxon>eudicotyledons</taxon>
        <taxon>Gunneridae</taxon>
        <taxon>Pentapetalae</taxon>
        <taxon>rosids</taxon>
        <taxon>fabids</taxon>
        <taxon>Cucurbitales</taxon>
        <taxon>Cucurbitaceae</taxon>
        <taxon>Benincaseae</taxon>
        <taxon>Cucumis</taxon>
    </lineage>
</organism>
<dbReference type="AlphaFoldDB" id="A0A0A0KHZ7"/>
<keyword evidence="2" id="KW-1185">Reference proteome</keyword>